<organism evidence="1 2">
    <name type="scientific">Pontibacter silvestris</name>
    <dbReference type="NCBI Taxonomy" id="2305183"/>
    <lineage>
        <taxon>Bacteria</taxon>
        <taxon>Pseudomonadati</taxon>
        <taxon>Bacteroidota</taxon>
        <taxon>Cytophagia</taxon>
        <taxon>Cytophagales</taxon>
        <taxon>Hymenobacteraceae</taxon>
        <taxon>Pontibacter</taxon>
    </lineage>
</organism>
<comment type="caution">
    <text evidence="1">The sequence shown here is derived from an EMBL/GenBank/DDBJ whole genome shotgun (WGS) entry which is preliminary data.</text>
</comment>
<name>A0ABW4X1A1_9BACT</name>
<proteinExistence type="predicted"/>
<dbReference type="Proteomes" id="UP001597369">
    <property type="component" value="Unassembled WGS sequence"/>
</dbReference>
<sequence>MHRFIKHIALFLLLLFCRVMVPDGLLLHLHGHTHTEDSLHDHHKAEIAKKHTHCPVEDLFGAPYHGSVTSVAFRPATLETVYIAYYNSNWQGSTIFFSRLRGPPLI</sequence>
<reference evidence="2" key="1">
    <citation type="journal article" date="2019" name="Int. J. Syst. Evol. Microbiol.">
        <title>The Global Catalogue of Microorganisms (GCM) 10K type strain sequencing project: providing services to taxonomists for standard genome sequencing and annotation.</title>
        <authorList>
            <consortium name="The Broad Institute Genomics Platform"/>
            <consortium name="The Broad Institute Genome Sequencing Center for Infectious Disease"/>
            <person name="Wu L."/>
            <person name="Ma J."/>
        </authorList>
    </citation>
    <scope>NUCLEOTIDE SEQUENCE [LARGE SCALE GENOMIC DNA]</scope>
    <source>
        <strain evidence="2">JCM 16545</strain>
    </source>
</reference>
<protein>
    <recommendedName>
        <fullName evidence="3">Secreted protein</fullName>
    </recommendedName>
</protein>
<gene>
    <name evidence="1" type="ORF">ACFSKU_17595</name>
</gene>
<dbReference type="EMBL" id="JBHUHV010000054">
    <property type="protein sequence ID" value="MFD2068708.1"/>
    <property type="molecule type" value="Genomic_DNA"/>
</dbReference>
<dbReference type="RefSeq" id="WP_229959124.1">
    <property type="nucleotide sequence ID" value="NZ_JAJJWI010000004.1"/>
</dbReference>
<keyword evidence="2" id="KW-1185">Reference proteome</keyword>
<evidence type="ECO:0008006" key="3">
    <source>
        <dbReference type="Google" id="ProtNLM"/>
    </source>
</evidence>
<evidence type="ECO:0000313" key="2">
    <source>
        <dbReference type="Proteomes" id="UP001597369"/>
    </source>
</evidence>
<evidence type="ECO:0000313" key="1">
    <source>
        <dbReference type="EMBL" id="MFD2068708.1"/>
    </source>
</evidence>
<accession>A0ABW4X1A1</accession>